<gene>
    <name evidence="11" type="ORF">B7P43_G11950</name>
</gene>
<keyword evidence="6" id="KW-0238">DNA-binding</keyword>
<dbReference type="Gene3D" id="3.30.160.60">
    <property type="entry name" value="Classic Zinc Finger"/>
    <property type="match status" value="3"/>
</dbReference>
<evidence type="ECO:0000256" key="2">
    <source>
        <dbReference type="ARBA" id="ARBA00022723"/>
    </source>
</evidence>
<dbReference type="GO" id="GO:0005634">
    <property type="term" value="C:nucleus"/>
    <property type="evidence" value="ECO:0007669"/>
    <property type="project" value="UniProtKB-SubCell"/>
</dbReference>
<name>A0A2J7R9S7_9NEOP</name>
<keyword evidence="2" id="KW-0479">Metal-binding</keyword>
<dbReference type="SUPFAM" id="SSF57667">
    <property type="entry name" value="beta-beta-alpha zinc fingers"/>
    <property type="match status" value="3"/>
</dbReference>
<evidence type="ECO:0000256" key="4">
    <source>
        <dbReference type="ARBA" id="ARBA00022771"/>
    </source>
</evidence>
<dbReference type="EMBL" id="NEVH01006580">
    <property type="protein sequence ID" value="PNF37585.1"/>
    <property type="molecule type" value="Genomic_DNA"/>
</dbReference>
<protein>
    <recommendedName>
        <fullName evidence="10">C2H2-type domain-containing protein</fullName>
    </recommendedName>
</protein>
<feature type="domain" description="C2H2-type" evidence="10">
    <location>
        <begin position="124"/>
        <end position="151"/>
    </location>
</feature>
<dbReference type="GO" id="GO:0000981">
    <property type="term" value="F:DNA-binding transcription factor activity, RNA polymerase II-specific"/>
    <property type="evidence" value="ECO:0007669"/>
    <property type="project" value="TreeGrafter"/>
</dbReference>
<feature type="domain" description="C2H2-type" evidence="10">
    <location>
        <begin position="270"/>
        <end position="296"/>
    </location>
</feature>
<dbReference type="InterPro" id="IPR050527">
    <property type="entry name" value="Snail/Krueppel_Znf"/>
</dbReference>
<evidence type="ECO:0000256" key="5">
    <source>
        <dbReference type="ARBA" id="ARBA00022833"/>
    </source>
</evidence>
<organism evidence="11 12">
    <name type="scientific">Cryptotermes secundus</name>
    <dbReference type="NCBI Taxonomy" id="105785"/>
    <lineage>
        <taxon>Eukaryota</taxon>
        <taxon>Metazoa</taxon>
        <taxon>Ecdysozoa</taxon>
        <taxon>Arthropoda</taxon>
        <taxon>Hexapoda</taxon>
        <taxon>Insecta</taxon>
        <taxon>Pterygota</taxon>
        <taxon>Neoptera</taxon>
        <taxon>Polyneoptera</taxon>
        <taxon>Dictyoptera</taxon>
        <taxon>Blattodea</taxon>
        <taxon>Blattoidea</taxon>
        <taxon>Termitoidae</taxon>
        <taxon>Kalotermitidae</taxon>
        <taxon>Cryptotermitinae</taxon>
        <taxon>Cryptotermes</taxon>
    </lineage>
</organism>
<keyword evidence="7" id="KW-0539">Nucleus</keyword>
<dbReference type="Proteomes" id="UP000235965">
    <property type="component" value="Unassembled WGS sequence"/>
</dbReference>
<comment type="similarity">
    <text evidence="8">Belongs to the snail C2H2-type zinc-finger protein family.</text>
</comment>
<sequence length="296" mass="33520">MKLECGKEPTFQCPYCPKKSKQKSNMENHICVFNEDVTKQSVSAHKPGKGIYKCPRCGRGYVHKRSLRQHVRFECGKEPQFLCPYCPKKMKLKGNLKQHILGCGIGTPPENGAADTRHVSKNHFKCTTCGKHYIHRSSLARHRNLECGKEPQFQCPYCPKKSKLKNITQWINPQRVLSVDGHYTSDSRGSMPIVLQQVFADISNTSCNIDLQREIHVVDTEGHGVQQTDNARPVSDGGNVFQCTQCGKVYMSKGNLTRHLKFECGKEPQFQCPHCPLRTKYKSSLLTHIYGKHSGT</sequence>
<dbReference type="InterPro" id="IPR013087">
    <property type="entry name" value="Znf_C2H2_type"/>
</dbReference>
<comment type="caution">
    <text evidence="11">The sequence shown here is derived from an EMBL/GenBank/DDBJ whole genome shotgun (WGS) entry which is preliminary data.</text>
</comment>
<evidence type="ECO:0000256" key="8">
    <source>
        <dbReference type="ARBA" id="ARBA00037948"/>
    </source>
</evidence>
<evidence type="ECO:0000256" key="6">
    <source>
        <dbReference type="ARBA" id="ARBA00023125"/>
    </source>
</evidence>
<evidence type="ECO:0000259" key="10">
    <source>
        <dbReference type="PROSITE" id="PS50157"/>
    </source>
</evidence>
<keyword evidence="12" id="KW-1185">Reference proteome</keyword>
<dbReference type="SMART" id="SM00355">
    <property type="entry name" value="ZnF_C2H2"/>
    <property type="match status" value="6"/>
</dbReference>
<evidence type="ECO:0000313" key="11">
    <source>
        <dbReference type="EMBL" id="PNF37585.1"/>
    </source>
</evidence>
<dbReference type="STRING" id="105785.A0A2J7R9S7"/>
<proteinExistence type="inferred from homology"/>
<evidence type="ECO:0000313" key="12">
    <source>
        <dbReference type="Proteomes" id="UP000235965"/>
    </source>
</evidence>
<accession>A0A2J7R9S7</accession>
<dbReference type="FunFam" id="3.30.160.60:FF:000100">
    <property type="entry name" value="Zinc finger 45-like"/>
    <property type="match status" value="1"/>
</dbReference>
<dbReference type="InParanoid" id="A0A2J7R9S7"/>
<dbReference type="AlphaFoldDB" id="A0A2J7R9S7"/>
<dbReference type="GO" id="GO:0008270">
    <property type="term" value="F:zinc ion binding"/>
    <property type="evidence" value="ECO:0007669"/>
    <property type="project" value="UniProtKB-KW"/>
</dbReference>
<evidence type="ECO:0000256" key="7">
    <source>
        <dbReference type="ARBA" id="ARBA00023242"/>
    </source>
</evidence>
<dbReference type="OrthoDB" id="407106at2759"/>
<comment type="subcellular location">
    <subcellularLocation>
        <location evidence="1">Nucleus</location>
    </subcellularLocation>
</comment>
<dbReference type="PANTHER" id="PTHR24388:SF54">
    <property type="entry name" value="PROTEIN ESCARGOT"/>
    <property type="match status" value="1"/>
</dbReference>
<evidence type="ECO:0000256" key="3">
    <source>
        <dbReference type="ARBA" id="ARBA00022737"/>
    </source>
</evidence>
<reference evidence="11 12" key="1">
    <citation type="submission" date="2017-12" db="EMBL/GenBank/DDBJ databases">
        <title>Hemimetabolous genomes reveal molecular basis of termite eusociality.</title>
        <authorList>
            <person name="Harrison M.C."/>
            <person name="Jongepier E."/>
            <person name="Robertson H.M."/>
            <person name="Arning N."/>
            <person name="Bitard-Feildel T."/>
            <person name="Chao H."/>
            <person name="Childers C.P."/>
            <person name="Dinh H."/>
            <person name="Doddapaneni H."/>
            <person name="Dugan S."/>
            <person name="Gowin J."/>
            <person name="Greiner C."/>
            <person name="Han Y."/>
            <person name="Hu H."/>
            <person name="Hughes D.S.T."/>
            <person name="Huylmans A.-K."/>
            <person name="Kemena C."/>
            <person name="Kremer L.P.M."/>
            <person name="Lee S.L."/>
            <person name="Lopez-Ezquerra A."/>
            <person name="Mallet L."/>
            <person name="Monroy-Kuhn J.M."/>
            <person name="Moser A."/>
            <person name="Murali S.C."/>
            <person name="Muzny D.M."/>
            <person name="Otani S."/>
            <person name="Piulachs M.-D."/>
            <person name="Poelchau M."/>
            <person name="Qu J."/>
            <person name="Schaub F."/>
            <person name="Wada-Katsumata A."/>
            <person name="Worley K.C."/>
            <person name="Xie Q."/>
            <person name="Ylla G."/>
            <person name="Poulsen M."/>
            <person name="Gibbs R.A."/>
            <person name="Schal C."/>
            <person name="Richards S."/>
            <person name="Belles X."/>
            <person name="Korb J."/>
            <person name="Bornberg-Bauer E."/>
        </authorList>
    </citation>
    <scope>NUCLEOTIDE SEQUENCE [LARGE SCALE GENOMIC DNA]</scope>
    <source>
        <tissue evidence="11">Whole body</tissue>
    </source>
</reference>
<dbReference type="GO" id="GO:0000978">
    <property type="term" value="F:RNA polymerase II cis-regulatory region sequence-specific DNA binding"/>
    <property type="evidence" value="ECO:0007669"/>
    <property type="project" value="TreeGrafter"/>
</dbReference>
<keyword evidence="3" id="KW-0677">Repeat</keyword>
<keyword evidence="5" id="KW-0862">Zinc</keyword>
<dbReference type="PROSITE" id="PS50157">
    <property type="entry name" value="ZINC_FINGER_C2H2_2"/>
    <property type="match status" value="4"/>
</dbReference>
<feature type="domain" description="C2H2-type" evidence="10">
    <location>
        <begin position="52"/>
        <end position="79"/>
    </location>
</feature>
<evidence type="ECO:0000256" key="9">
    <source>
        <dbReference type="PROSITE-ProRule" id="PRU00042"/>
    </source>
</evidence>
<dbReference type="InterPro" id="IPR036236">
    <property type="entry name" value="Znf_C2H2_sf"/>
</dbReference>
<dbReference type="PANTHER" id="PTHR24388">
    <property type="entry name" value="ZINC FINGER PROTEIN"/>
    <property type="match status" value="1"/>
</dbReference>
<dbReference type="Pfam" id="PF00096">
    <property type="entry name" value="zf-C2H2"/>
    <property type="match status" value="4"/>
</dbReference>
<evidence type="ECO:0000256" key="1">
    <source>
        <dbReference type="ARBA" id="ARBA00004123"/>
    </source>
</evidence>
<feature type="domain" description="C2H2-type" evidence="10">
    <location>
        <begin position="241"/>
        <end position="268"/>
    </location>
</feature>
<keyword evidence="4 9" id="KW-0863">Zinc-finger</keyword>